<gene>
    <name evidence="2" type="ORF">XELAEV_18027448mg</name>
</gene>
<dbReference type="Pfam" id="PF01067">
    <property type="entry name" value="Calpain_III"/>
    <property type="match status" value="1"/>
</dbReference>
<dbReference type="InterPro" id="IPR022682">
    <property type="entry name" value="Calpain_domain_III"/>
</dbReference>
<accession>A0A974HK28</accession>
<dbReference type="Gene3D" id="2.60.120.380">
    <property type="match status" value="1"/>
</dbReference>
<dbReference type="Proteomes" id="UP000694892">
    <property type="component" value="Chromosome 5L"/>
</dbReference>
<evidence type="ECO:0000259" key="1">
    <source>
        <dbReference type="SMART" id="SM00720"/>
    </source>
</evidence>
<feature type="domain" description="Peptidase C2 calpain" evidence="1">
    <location>
        <begin position="12"/>
        <end position="108"/>
    </location>
</feature>
<dbReference type="SMART" id="SM00720">
    <property type="entry name" value="calpain_III"/>
    <property type="match status" value="1"/>
</dbReference>
<dbReference type="AlphaFoldDB" id="A0A974HK28"/>
<reference evidence="3" key="1">
    <citation type="journal article" date="2016" name="Nature">
        <title>Genome evolution in the allotetraploid frog Xenopus laevis.</title>
        <authorList>
            <person name="Session A.M."/>
            <person name="Uno Y."/>
            <person name="Kwon T."/>
            <person name="Chapman J.A."/>
            <person name="Toyoda A."/>
            <person name="Takahashi S."/>
            <person name="Fukui A."/>
            <person name="Hikosaka A."/>
            <person name="Suzuki A."/>
            <person name="Kondo M."/>
            <person name="van Heeringen S.J."/>
            <person name="Quigley I."/>
            <person name="Heinz S."/>
            <person name="Ogino H."/>
            <person name="Ochi H."/>
            <person name="Hellsten U."/>
            <person name="Lyons J.B."/>
            <person name="Simakov O."/>
            <person name="Putnam N."/>
            <person name="Stites J."/>
            <person name="Kuroki Y."/>
            <person name="Tanaka T."/>
            <person name="Michiue T."/>
            <person name="Watanabe M."/>
            <person name="Bogdanovic O."/>
            <person name="Lister R."/>
            <person name="Georgiou G."/>
            <person name="Paranjpe S.S."/>
            <person name="van Kruijsbergen I."/>
            <person name="Shu S."/>
            <person name="Carlson J."/>
            <person name="Kinoshita T."/>
            <person name="Ohta Y."/>
            <person name="Mawaribuchi S."/>
            <person name="Jenkins J."/>
            <person name="Grimwood J."/>
            <person name="Schmutz J."/>
            <person name="Mitros T."/>
            <person name="Mozaffari S.V."/>
            <person name="Suzuki Y."/>
            <person name="Haramoto Y."/>
            <person name="Yamamoto T.S."/>
            <person name="Takagi C."/>
            <person name="Heald R."/>
            <person name="Miller K."/>
            <person name="Haudenschild C."/>
            <person name="Kitzman J."/>
            <person name="Nakayama T."/>
            <person name="Izutsu Y."/>
            <person name="Robert J."/>
            <person name="Fortriede J."/>
            <person name="Burns K."/>
            <person name="Lotay V."/>
            <person name="Karimi K."/>
            <person name="Yasuoka Y."/>
            <person name="Dichmann D.S."/>
            <person name="Flajnik M.F."/>
            <person name="Houston D.W."/>
            <person name="Shendure J."/>
            <person name="DuPasquier L."/>
            <person name="Vize P.D."/>
            <person name="Zorn A.M."/>
            <person name="Ito M."/>
            <person name="Marcotte E.M."/>
            <person name="Wallingford J.B."/>
            <person name="Ito Y."/>
            <person name="Asashima M."/>
            <person name="Ueno N."/>
            <person name="Matsuda Y."/>
            <person name="Veenstra G.J."/>
            <person name="Fujiyama A."/>
            <person name="Harland R.M."/>
            <person name="Taira M."/>
            <person name="Rokhsar D.S."/>
        </authorList>
    </citation>
    <scope>NUCLEOTIDE SEQUENCE [LARGE SCALE GENOMIC DNA]</scope>
    <source>
        <strain evidence="3">J</strain>
    </source>
</reference>
<protein>
    <recommendedName>
        <fullName evidence="1">Peptidase C2 calpain domain-containing protein</fullName>
    </recommendedName>
</protein>
<organism evidence="2 3">
    <name type="scientific">Xenopus laevis</name>
    <name type="common">African clawed frog</name>
    <dbReference type="NCBI Taxonomy" id="8355"/>
    <lineage>
        <taxon>Eukaryota</taxon>
        <taxon>Metazoa</taxon>
        <taxon>Chordata</taxon>
        <taxon>Craniata</taxon>
        <taxon>Vertebrata</taxon>
        <taxon>Euteleostomi</taxon>
        <taxon>Amphibia</taxon>
        <taxon>Batrachia</taxon>
        <taxon>Anura</taxon>
        <taxon>Pipoidea</taxon>
        <taxon>Pipidae</taxon>
        <taxon>Xenopodinae</taxon>
        <taxon>Xenopus</taxon>
        <taxon>Xenopus</taxon>
    </lineage>
</organism>
<proteinExistence type="predicted"/>
<sequence>MSSASADLTCGMWETQELRGQWKKGSNAGGSRNFDSYTINPCFPFSVPDGAPQIRLTLRQQHSGEKCHAIGFHVYSKETLLGTHFFNHGHQVSQIRWQILEKVTIQQGLHK</sequence>
<evidence type="ECO:0000313" key="3">
    <source>
        <dbReference type="Proteomes" id="UP000694892"/>
    </source>
</evidence>
<dbReference type="SUPFAM" id="SSF49758">
    <property type="entry name" value="Calpain large subunit, middle domain (domain III)"/>
    <property type="match status" value="1"/>
</dbReference>
<evidence type="ECO:0000313" key="2">
    <source>
        <dbReference type="EMBL" id="OCT80630.1"/>
    </source>
</evidence>
<dbReference type="InterPro" id="IPR036213">
    <property type="entry name" value="Calpain_III_sf"/>
</dbReference>
<dbReference type="InterPro" id="IPR022683">
    <property type="entry name" value="Calpain_III"/>
</dbReference>
<dbReference type="EMBL" id="CM004474">
    <property type="protein sequence ID" value="OCT80630.1"/>
    <property type="molecule type" value="Genomic_DNA"/>
</dbReference>
<name>A0A974HK28_XENLA</name>